<name>A0AAN0MEB6_9RHOB</name>
<evidence type="ECO:0000313" key="2">
    <source>
        <dbReference type="EMBL" id="WZU68002.1"/>
    </source>
</evidence>
<protein>
    <submittedName>
        <fullName evidence="2">Caspase family protein</fullName>
    </submittedName>
</protein>
<dbReference type="InterPro" id="IPR011600">
    <property type="entry name" value="Pept_C14_caspase"/>
</dbReference>
<dbReference type="EMBL" id="CP151767">
    <property type="protein sequence ID" value="WZU68002.1"/>
    <property type="molecule type" value="Genomic_DNA"/>
</dbReference>
<dbReference type="SUPFAM" id="SSF52129">
    <property type="entry name" value="Caspase-like"/>
    <property type="match status" value="1"/>
</dbReference>
<organism evidence="2 3">
    <name type="scientific">Yoonia rhodophyticola</name>
    <dbReference type="NCBI Taxonomy" id="3137370"/>
    <lineage>
        <taxon>Bacteria</taxon>
        <taxon>Pseudomonadati</taxon>
        <taxon>Pseudomonadota</taxon>
        <taxon>Alphaproteobacteria</taxon>
        <taxon>Rhodobacterales</taxon>
        <taxon>Paracoccaceae</taxon>
        <taxon>Yoonia</taxon>
    </lineage>
</organism>
<reference evidence="3" key="2">
    <citation type="submission" date="2024-08" db="EMBL/GenBank/DDBJ databases">
        <title>Phylogenomic analyses of a clade within the roseobacter group suggest taxonomic reassignments of species of the genera Aestuariivita, Citreicella, Loktanella, Nautella, Pelagibaca, Ruegeria, Thalassobius, Thiobacimonas and Tropicibacter, and the proposal o.</title>
        <authorList>
            <person name="Jeon C.O."/>
        </authorList>
    </citation>
    <scope>NUCLEOTIDE SEQUENCE [LARGE SCALE GENOMIC DNA]</scope>
    <source>
        <strain evidence="3">SS1-5</strain>
    </source>
</reference>
<dbReference type="AlphaFoldDB" id="A0AAN0MEB6"/>
<gene>
    <name evidence="2" type="ORF">AABB31_03395</name>
</gene>
<dbReference type="Proteomes" id="UP001470809">
    <property type="component" value="Chromosome"/>
</dbReference>
<feature type="domain" description="Peptidase C14 caspase" evidence="1">
    <location>
        <begin position="23"/>
        <end position="178"/>
    </location>
</feature>
<evidence type="ECO:0000313" key="3">
    <source>
        <dbReference type="Proteomes" id="UP001470809"/>
    </source>
</evidence>
<dbReference type="GO" id="GO:0004197">
    <property type="term" value="F:cysteine-type endopeptidase activity"/>
    <property type="evidence" value="ECO:0007669"/>
    <property type="project" value="InterPro"/>
</dbReference>
<dbReference type="InterPro" id="IPR029030">
    <property type="entry name" value="Caspase-like_dom_sf"/>
</dbReference>
<dbReference type="GO" id="GO:0006508">
    <property type="term" value="P:proteolysis"/>
    <property type="evidence" value="ECO:0007669"/>
    <property type="project" value="InterPro"/>
</dbReference>
<dbReference type="Gene3D" id="3.40.50.1460">
    <property type="match status" value="1"/>
</dbReference>
<sequence length="312" mass="32337">MHLKTTIAAIGAVCAIAAEAEQALIISNFNYADTAPFGDVRAQSLKLSETLFGLGYTVNRLENPSAAEISTATGALANAEDPVVIYYAGRTVVRDDATYLVAADGQDEVALADLFPAPASRPATLVFLDVCTTPAAPEPVNDAVVEETPEITPIPAAAALAPLPPSTNLFVAASVAAGAPCAEAPALSEVMLERLLVPGLGLDSFFADTGVTVTSTLSTPFLFRNVDTGMRLTAEDYRMLDSLSPEAQAQMLALWREAGIAVDQADANPTSAPARRVNTETVVLSSPIRPVTSGATLTPVRPSATRVSGGCH</sequence>
<keyword evidence="3" id="KW-1185">Reference proteome</keyword>
<reference evidence="2 3" key="1">
    <citation type="submission" date="2024-04" db="EMBL/GenBank/DDBJ databases">
        <title>Phylogenomic analyses of a clade within the roseobacter group suggest taxonomic reassignments of species of the genera Aestuariivita, Citreicella, Loktanella, Nautella, Pelagibaca, Ruegeria, Thalassobius, Thiobacimonas and Tropicibacter, and the proposal o.</title>
        <authorList>
            <person name="Jeon C.O."/>
        </authorList>
    </citation>
    <scope>NUCLEOTIDE SEQUENCE [LARGE SCALE GENOMIC DNA]</scope>
    <source>
        <strain evidence="2 3">SS1-5</strain>
    </source>
</reference>
<dbReference type="Pfam" id="PF00656">
    <property type="entry name" value="Peptidase_C14"/>
    <property type="match status" value="1"/>
</dbReference>
<evidence type="ECO:0000259" key="1">
    <source>
        <dbReference type="Pfam" id="PF00656"/>
    </source>
</evidence>
<proteinExistence type="predicted"/>
<accession>A0AAN0MEB6</accession>